<feature type="compositionally biased region" description="Basic and acidic residues" evidence="1">
    <location>
        <begin position="11"/>
        <end position="29"/>
    </location>
</feature>
<comment type="caution">
    <text evidence="2">The sequence shown here is derived from an EMBL/GenBank/DDBJ whole genome shotgun (WGS) entry which is preliminary data.</text>
</comment>
<accession>A0A8H6KQE6</accession>
<keyword evidence="3" id="KW-1185">Reference proteome</keyword>
<gene>
    <name evidence="2" type="ORF">CPLU01_04421</name>
</gene>
<dbReference type="AlphaFoldDB" id="A0A8H6KQE6"/>
<name>A0A8H6KQE6_9PEZI</name>
<evidence type="ECO:0000313" key="3">
    <source>
        <dbReference type="Proteomes" id="UP000654918"/>
    </source>
</evidence>
<evidence type="ECO:0000256" key="1">
    <source>
        <dbReference type="SAM" id="MobiDB-lite"/>
    </source>
</evidence>
<dbReference type="Proteomes" id="UP000654918">
    <property type="component" value="Unassembled WGS sequence"/>
</dbReference>
<feature type="region of interest" description="Disordered" evidence="1">
    <location>
        <begin position="1"/>
        <end position="30"/>
    </location>
</feature>
<dbReference type="EMBL" id="WIGO01000041">
    <property type="protein sequence ID" value="KAF6835341.1"/>
    <property type="molecule type" value="Genomic_DNA"/>
</dbReference>
<organism evidence="2 3">
    <name type="scientific">Colletotrichum plurivorum</name>
    <dbReference type="NCBI Taxonomy" id="2175906"/>
    <lineage>
        <taxon>Eukaryota</taxon>
        <taxon>Fungi</taxon>
        <taxon>Dikarya</taxon>
        <taxon>Ascomycota</taxon>
        <taxon>Pezizomycotina</taxon>
        <taxon>Sordariomycetes</taxon>
        <taxon>Hypocreomycetidae</taxon>
        <taxon>Glomerellales</taxon>
        <taxon>Glomerellaceae</taxon>
        <taxon>Colletotrichum</taxon>
        <taxon>Colletotrichum orchidearum species complex</taxon>
    </lineage>
</organism>
<reference evidence="2" key="1">
    <citation type="journal article" date="2020" name="Phytopathology">
        <title>Genome Sequence Resources of Colletotrichum truncatum, C. plurivorum, C. musicola, and C. sojae: Four Species Pathogenic to Soybean (Glycine max).</title>
        <authorList>
            <person name="Rogerio F."/>
            <person name="Boufleur T.R."/>
            <person name="Ciampi-Guillardi M."/>
            <person name="Sukno S.A."/>
            <person name="Thon M.R."/>
            <person name="Massola Junior N.S."/>
            <person name="Baroncelli R."/>
        </authorList>
    </citation>
    <scope>NUCLEOTIDE SEQUENCE</scope>
    <source>
        <strain evidence="2">LFN00145</strain>
    </source>
</reference>
<protein>
    <submittedName>
        <fullName evidence="2">Uncharacterized protein</fullName>
    </submittedName>
</protein>
<proteinExistence type="predicted"/>
<sequence length="292" mass="31867">MTDLAPLGHSSDGDKAALPEKANKTRARQDTSLWEATLAAAEEDQQEGLFRNPYDFDAGDCRGCWKCWAASGVIAVRTPSHTVGGFSALKCNGRKHPRVDDQQNRAREGVSTRYDCPAGSVWAASAMNSDSVLMGSERHWSWRAGRKSSEAPGPAAGFLVGQNANARRRTAMWWVGKAIRYRGETSIQPHSALTTPAIGPSVDPSRRLASRRCRVEQHREAAVVVVMEGGRMALQQPKGGIWISMLADGMQPGVSECNEWRANTSLPAAEAIEKESHLFQLGFVLRGPEEVR</sequence>
<evidence type="ECO:0000313" key="2">
    <source>
        <dbReference type="EMBL" id="KAF6835341.1"/>
    </source>
</evidence>